<sequence>MASAAQESTSTPRTSSGNDEQEVILVLANGIGVRRYQQRDVASIARHGNNKKVWANLRNRMPSPYTESDAKWWIDHNANPANHTASGPWTPETGSQGPKLPANYAITVNDEAVGSIGLEFNDPTDVSARCAEIGYWLGEEHWGKGVMSAVVPAFVAWAWSTFGILIRLDGECYEHNAYSRRLLEKAGFEVEGMRRWAIIKEGRVGNKLVLGALRPGVHDP</sequence>
<gene>
    <name evidence="3" type="ORF">BDY17DRAFT_313665</name>
</gene>
<reference evidence="3" key="1">
    <citation type="journal article" date="2020" name="Stud. Mycol.">
        <title>101 Dothideomycetes genomes: a test case for predicting lifestyles and emergence of pathogens.</title>
        <authorList>
            <person name="Haridas S."/>
            <person name="Albert R."/>
            <person name="Binder M."/>
            <person name="Bloem J."/>
            <person name="Labutti K."/>
            <person name="Salamov A."/>
            <person name="Andreopoulos B."/>
            <person name="Baker S."/>
            <person name="Barry K."/>
            <person name="Bills G."/>
            <person name="Bluhm B."/>
            <person name="Cannon C."/>
            <person name="Castanera R."/>
            <person name="Culley D."/>
            <person name="Daum C."/>
            <person name="Ezra D."/>
            <person name="Gonzalez J."/>
            <person name="Henrissat B."/>
            <person name="Kuo A."/>
            <person name="Liang C."/>
            <person name="Lipzen A."/>
            <person name="Lutzoni F."/>
            <person name="Magnuson J."/>
            <person name="Mondo S."/>
            <person name="Nolan M."/>
            <person name="Ohm R."/>
            <person name="Pangilinan J."/>
            <person name="Park H.-J."/>
            <person name="Ramirez L."/>
            <person name="Alfaro M."/>
            <person name="Sun H."/>
            <person name="Tritt A."/>
            <person name="Yoshinaga Y."/>
            <person name="Zwiers L.-H."/>
            <person name="Turgeon B."/>
            <person name="Goodwin S."/>
            <person name="Spatafora J."/>
            <person name="Crous P."/>
            <person name="Grigoriev I."/>
        </authorList>
    </citation>
    <scope>NUCLEOTIDE SEQUENCE</scope>
    <source>
        <strain evidence="3">CBS 113389</strain>
    </source>
</reference>
<keyword evidence="3" id="KW-0808">Transferase</keyword>
<dbReference type="GO" id="GO:0016747">
    <property type="term" value="F:acyltransferase activity, transferring groups other than amino-acyl groups"/>
    <property type="evidence" value="ECO:0007669"/>
    <property type="project" value="InterPro"/>
</dbReference>
<dbReference type="PANTHER" id="PTHR43328:SF1">
    <property type="entry name" value="N-ACETYLTRANSFERASE DOMAIN-CONTAINING PROTEIN"/>
    <property type="match status" value="1"/>
</dbReference>
<dbReference type="SUPFAM" id="SSF55729">
    <property type="entry name" value="Acyl-CoA N-acyltransferases (Nat)"/>
    <property type="match status" value="1"/>
</dbReference>
<accession>A0A6A6PGH7</accession>
<dbReference type="Gene3D" id="3.40.630.30">
    <property type="match status" value="1"/>
</dbReference>
<proteinExistence type="predicted"/>
<dbReference type="GeneID" id="54476745"/>
<feature type="domain" description="N-acetyltransferase" evidence="2">
    <location>
        <begin position="39"/>
        <end position="215"/>
    </location>
</feature>
<keyword evidence="3" id="KW-0012">Acyltransferase</keyword>
<dbReference type="InterPro" id="IPR000182">
    <property type="entry name" value="GNAT_dom"/>
</dbReference>
<organism evidence="3 4">
    <name type="scientific">Neohortaea acidophila</name>
    <dbReference type="NCBI Taxonomy" id="245834"/>
    <lineage>
        <taxon>Eukaryota</taxon>
        <taxon>Fungi</taxon>
        <taxon>Dikarya</taxon>
        <taxon>Ascomycota</taxon>
        <taxon>Pezizomycotina</taxon>
        <taxon>Dothideomycetes</taxon>
        <taxon>Dothideomycetidae</taxon>
        <taxon>Mycosphaerellales</taxon>
        <taxon>Teratosphaeriaceae</taxon>
        <taxon>Neohortaea</taxon>
    </lineage>
</organism>
<dbReference type="Proteomes" id="UP000799767">
    <property type="component" value="Unassembled WGS sequence"/>
</dbReference>
<dbReference type="AlphaFoldDB" id="A0A6A6PGH7"/>
<evidence type="ECO:0000256" key="1">
    <source>
        <dbReference type="SAM" id="MobiDB-lite"/>
    </source>
</evidence>
<dbReference type="PANTHER" id="PTHR43328">
    <property type="entry name" value="ACETYLTRANSFERASE-RELATED"/>
    <property type="match status" value="1"/>
</dbReference>
<dbReference type="PROSITE" id="PS51186">
    <property type="entry name" value="GNAT"/>
    <property type="match status" value="1"/>
</dbReference>
<dbReference type="EMBL" id="MU001642">
    <property type="protein sequence ID" value="KAF2479082.1"/>
    <property type="molecule type" value="Genomic_DNA"/>
</dbReference>
<dbReference type="InterPro" id="IPR016181">
    <property type="entry name" value="Acyl_CoA_acyltransferase"/>
</dbReference>
<feature type="compositionally biased region" description="Polar residues" evidence="1">
    <location>
        <begin position="1"/>
        <end position="18"/>
    </location>
</feature>
<name>A0A6A6PGH7_9PEZI</name>
<protein>
    <submittedName>
        <fullName evidence="3">Acyl-CoA N-acyltransferase</fullName>
    </submittedName>
</protein>
<evidence type="ECO:0000259" key="2">
    <source>
        <dbReference type="PROSITE" id="PS51186"/>
    </source>
</evidence>
<evidence type="ECO:0000313" key="4">
    <source>
        <dbReference type="Proteomes" id="UP000799767"/>
    </source>
</evidence>
<dbReference type="OrthoDB" id="630895at2759"/>
<dbReference type="RefSeq" id="XP_033585652.1">
    <property type="nucleotide sequence ID" value="XM_033735743.1"/>
</dbReference>
<dbReference type="Pfam" id="PF13302">
    <property type="entry name" value="Acetyltransf_3"/>
    <property type="match status" value="1"/>
</dbReference>
<evidence type="ECO:0000313" key="3">
    <source>
        <dbReference type="EMBL" id="KAF2479082.1"/>
    </source>
</evidence>
<keyword evidence="4" id="KW-1185">Reference proteome</keyword>
<feature type="region of interest" description="Disordered" evidence="1">
    <location>
        <begin position="1"/>
        <end position="21"/>
    </location>
</feature>